<dbReference type="Proteomes" id="UP001597405">
    <property type="component" value="Unassembled WGS sequence"/>
</dbReference>
<dbReference type="Pfam" id="PF01168">
    <property type="entry name" value="Ala_racemase_N"/>
    <property type="match status" value="1"/>
</dbReference>
<evidence type="ECO:0000259" key="3">
    <source>
        <dbReference type="SMART" id="SM01119"/>
    </source>
</evidence>
<evidence type="ECO:0000313" key="4">
    <source>
        <dbReference type="EMBL" id="MFD1981438.1"/>
    </source>
</evidence>
<dbReference type="InterPro" id="IPR001608">
    <property type="entry name" value="Ala_racemase_N"/>
</dbReference>
<dbReference type="SMART" id="SM01119">
    <property type="entry name" value="D-ser_dehydrat"/>
    <property type="match status" value="1"/>
</dbReference>
<comment type="similarity">
    <text evidence="1">Belongs to the DSD1 family.</text>
</comment>
<evidence type="ECO:0000256" key="1">
    <source>
        <dbReference type="ARBA" id="ARBA00005323"/>
    </source>
</evidence>
<organism evidence="4 5">
    <name type="scientific">Mesorhizobium newzealandense</name>
    <dbReference type="NCBI Taxonomy" id="1300302"/>
    <lineage>
        <taxon>Bacteria</taxon>
        <taxon>Pseudomonadati</taxon>
        <taxon>Pseudomonadota</taxon>
        <taxon>Alphaproteobacteria</taxon>
        <taxon>Hyphomicrobiales</taxon>
        <taxon>Phyllobacteriaceae</taxon>
        <taxon>Mesorhizobium</taxon>
    </lineage>
</organism>
<dbReference type="GO" id="GO:0008784">
    <property type="term" value="F:alanine racemase activity"/>
    <property type="evidence" value="ECO:0007669"/>
    <property type="project" value="UniProtKB-EC"/>
</dbReference>
<dbReference type="InterPro" id="IPR029066">
    <property type="entry name" value="PLP-binding_barrel"/>
</dbReference>
<name>A0ABW4U1W5_9HYPH</name>
<reference evidence="5" key="1">
    <citation type="journal article" date="2019" name="Int. J. Syst. Evol. Microbiol.">
        <title>The Global Catalogue of Microorganisms (GCM) 10K type strain sequencing project: providing services to taxonomists for standard genome sequencing and annotation.</title>
        <authorList>
            <consortium name="The Broad Institute Genomics Platform"/>
            <consortium name="The Broad Institute Genome Sequencing Center for Infectious Disease"/>
            <person name="Wu L."/>
            <person name="Ma J."/>
        </authorList>
    </citation>
    <scope>NUCLEOTIDE SEQUENCE [LARGE SCALE GENOMIC DNA]</scope>
    <source>
        <strain evidence="5">CGMCC 1.16225</strain>
    </source>
</reference>
<evidence type="ECO:0000256" key="2">
    <source>
        <dbReference type="ARBA" id="ARBA00023239"/>
    </source>
</evidence>
<dbReference type="Gene3D" id="2.40.37.20">
    <property type="entry name" value="D-serine dehydratase-like domain"/>
    <property type="match status" value="1"/>
</dbReference>
<gene>
    <name evidence="4" type="ORF">ACFSOZ_01790</name>
</gene>
<dbReference type="InterPro" id="IPR051466">
    <property type="entry name" value="D-amino_acid_metab_enzyme"/>
</dbReference>
<dbReference type="EMBL" id="JBHUGZ010000001">
    <property type="protein sequence ID" value="MFD1981438.1"/>
    <property type="molecule type" value="Genomic_DNA"/>
</dbReference>
<protein>
    <submittedName>
        <fullName evidence="4">Alanine racemase</fullName>
        <ecNumber evidence="4">5.1.1.1</ecNumber>
    </submittedName>
</protein>
<dbReference type="Gene3D" id="3.20.20.10">
    <property type="entry name" value="Alanine racemase"/>
    <property type="match status" value="1"/>
</dbReference>
<comment type="caution">
    <text evidence="4">The sequence shown here is derived from an EMBL/GenBank/DDBJ whole genome shotgun (WGS) entry which is preliminary data.</text>
</comment>
<feature type="domain" description="D-serine dehydratase-like" evidence="3">
    <location>
        <begin position="329"/>
        <end position="427"/>
    </location>
</feature>
<keyword evidence="2" id="KW-0456">Lyase</keyword>
<dbReference type="SUPFAM" id="SSF51419">
    <property type="entry name" value="PLP-binding barrel"/>
    <property type="match status" value="1"/>
</dbReference>
<dbReference type="Pfam" id="PF14031">
    <property type="entry name" value="D-ser_dehydrat"/>
    <property type="match status" value="1"/>
</dbReference>
<dbReference type="InterPro" id="IPR042208">
    <property type="entry name" value="D-ser_dehydrat-like_sf"/>
</dbReference>
<dbReference type="PANTHER" id="PTHR28004:SF8">
    <property type="entry name" value="D-SERINE DEAMINASE"/>
    <property type="match status" value="1"/>
</dbReference>
<sequence length="441" mass="46347">MTENSPVPPLGVRENFRLDDRIRGVPPGTIGLDSSLVAAERWHPAGGRMSLPVLTLDEAAFAANRDLFLRYAREQGVAVAPHAKTPMAPDLARSLVEAGAWGTTVADVRQATVMLKAGLSRLIIANEVGGSGGASRLATLAGAWPNAELFVFADSVDAVNALAGAWRANAALAPLRVLVELGAGRAGARTTAQAEAIADAIAAADGRLLIAGVATYEGAAAQPDPGRTDAVISDLLAMMSDMFLRLRARLGGEAPLVVTAGGSVFFDKVVAALSPDISRDGNAMLVLRSGAIFFHDHGTYDRSLGALDARKGFAIAGVEASARHSFQPALRLWAEVLSRPEPGLVICGMGMRDVSFDQGYPTPQTTFRAGKPLPAPTVRAEVVKLNDQHAFLSVAESDDIAVGDVVEFGISHPCTCLDRYRVIFGVDVAGYVRHAFPTYFG</sequence>
<proteinExistence type="inferred from homology"/>
<dbReference type="InterPro" id="IPR026956">
    <property type="entry name" value="D-ser_dehydrat-like_dom"/>
</dbReference>
<evidence type="ECO:0000313" key="5">
    <source>
        <dbReference type="Proteomes" id="UP001597405"/>
    </source>
</evidence>
<keyword evidence="5" id="KW-1185">Reference proteome</keyword>
<dbReference type="EC" id="5.1.1.1" evidence="4"/>
<dbReference type="PANTHER" id="PTHR28004">
    <property type="entry name" value="ZGC:162816-RELATED"/>
    <property type="match status" value="1"/>
</dbReference>
<accession>A0ABW4U1W5</accession>
<dbReference type="RefSeq" id="WP_379092848.1">
    <property type="nucleotide sequence ID" value="NZ_JBHUGZ010000001.1"/>
</dbReference>
<keyword evidence="4" id="KW-0413">Isomerase</keyword>